<dbReference type="Proteomes" id="UP000186914">
    <property type="component" value="Unassembled WGS sequence"/>
</dbReference>
<evidence type="ECO:0000313" key="1">
    <source>
        <dbReference type="EMBL" id="SIR99673.1"/>
    </source>
</evidence>
<gene>
    <name evidence="1" type="ORF">SAMN05421858_5051</name>
</gene>
<name>A0A1N7FH75_9EURY</name>
<dbReference type="EMBL" id="FTNO01000009">
    <property type="protein sequence ID" value="SIR99673.1"/>
    <property type="molecule type" value="Genomic_DNA"/>
</dbReference>
<dbReference type="RefSeq" id="WP_076433682.1">
    <property type="nucleotide sequence ID" value="NZ_FTNO01000009.1"/>
</dbReference>
<evidence type="ECO:0000313" key="2">
    <source>
        <dbReference type="Proteomes" id="UP000186914"/>
    </source>
</evidence>
<dbReference type="OrthoDB" id="204229at2157"/>
<protein>
    <submittedName>
        <fullName evidence="1">Uncharacterized protein</fullName>
    </submittedName>
</protein>
<dbReference type="AlphaFoldDB" id="A0A1N7FH75"/>
<proteinExistence type="predicted"/>
<accession>A0A1N7FH75</accession>
<sequence>MTNKYLYSVAIPSQTQRDTSADRRRNLMTQGVMGQDSGQVASVSTQPGEYSLNAIFSGVLVELPVAALEELFNASGFESVPFAATNPENATKEDGYYGLGSINIEPLASQTNDGFRINASMTKEGTRTSHWRAIKTTPTGVRSPYGGNQGAEFAIPEIATKTRWYDEPTGTLETATPKRQIKAENGTMEVFDAKQAPGEAPTLLYDVPYHHEFKYDCRVWDDFDRPKELVEEAPGDGSKVGSATVGTATVGAGKTVKMPQWQRVFRTDHEFYGKPVVESGGLRIIPDETNGIMRAYRWDYADKRYTLMQLGASPWRLFDFDLTEIGPATLKADVTFQDTSGNEFQTLKMVLQRGFQRARFLVPKNDDYDIPSELAQRVAPIARYQTTSAQESQTLMARREVSR</sequence>
<organism evidence="1 2">
    <name type="scientific">Haladaptatus litoreus</name>
    <dbReference type="NCBI Taxonomy" id="553468"/>
    <lineage>
        <taxon>Archaea</taxon>
        <taxon>Methanobacteriati</taxon>
        <taxon>Methanobacteriota</taxon>
        <taxon>Stenosarchaea group</taxon>
        <taxon>Halobacteria</taxon>
        <taxon>Halobacteriales</taxon>
        <taxon>Haladaptataceae</taxon>
        <taxon>Haladaptatus</taxon>
    </lineage>
</organism>
<reference evidence="2" key="1">
    <citation type="submission" date="2017-01" db="EMBL/GenBank/DDBJ databases">
        <authorList>
            <person name="Varghese N."/>
            <person name="Submissions S."/>
        </authorList>
    </citation>
    <scope>NUCLEOTIDE SEQUENCE [LARGE SCALE GENOMIC DNA]</scope>
    <source>
        <strain evidence="2">CGMCC 1.7737</strain>
    </source>
</reference>
<keyword evidence="2" id="KW-1185">Reference proteome</keyword>